<dbReference type="AlphaFoldDB" id="A0AAD7CT86"/>
<evidence type="ECO:0000256" key="2">
    <source>
        <dbReference type="SAM" id="Phobius"/>
    </source>
</evidence>
<keyword evidence="2" id="KW-0812">Transmembrane</keyword>
<feature type="region of interest" description="Disordered" evidence="1">
    <location>
        <begin position="41"/>
        <end position="74"/>
    </location>
</feature>
<sequence>MALPILDILHRGVVYSLLGISAYSIFVGVYGHAGRKAALVERNKASDDSGTAETGNRTFFSSRRRRPGSRSAGQEEIALARAAQGAVPSKTA</sequence>
<dbReference type="Proteomes" id="UP001221757">
    <property type="component" value="Unassembled WGS sequence"/>
</dbReference>
<evidence type="ECO:0000313" key="4">
    <source>
        <dbReference type="Proteomes" id="UP001221757"/>
    </source>
</evidence>
<reference evidence="3" key="1">
    <citation type="submission" date="2023-03" db="EMBL/GenBank/DDBJ databases">
        <title>Massive genome expansion in bonnet fungi (Mycena s.s.) driven by repeated elements and novel gene families across ecological guilds.</title>
        <authorList>
            <consortium name="Lawrence Berkeley National Laboratory"/>
            <person name="Harder C.B."/>
            <person name="Miyauchi S."/>
            <person name="Viragh M."/>
            <person name="Kuo A."/>
            <person name="Thoen E."/>
            <person name="Andreopoulos B."/>
            <person name="Lu D."/>
            <person name="Skrede I."/>
            <person name="Drula E."/>
            <person name="Henrissat B."/>
            <person name="Morin E."/>
            <person name="Kohler A."/>
            <person name="Barry K."/>
            <person name="LaButti K."/>
            <person name="Morin E."/>
            <person name="Salamov A."/>
            <person name="Lipzen A."/>
            <person name="Mereny Z."/>
            <person name="Hegedus B."/>
            <person name="Baldrian P."/>
            <person name="Stursova M."/>
            <person name="Weitz H."/>
            <person name="Taylor A."/>
            <person name="Grigoriev I.V."/>
            <person name="Nagy L.G."/>
            <person name="Martin F."/>
            <person name="Kauserud H."/>
        </authorList>
    </citation>
    <scope>NUCLEOTIDE SEQUENCE</scope>
    <source>
        <strain evidence="3">CBHHK067</strain>
    </source>
</reference>
<protein>
    <submittedName>
        <fullName evidence="3">Uncharacterized protein</fullName>
    </submittedName>
</protein>
<gene>
    <name evidence="3" type="ORF">B0H17DRAFT_1213154</name>
</gene>
<keyword evidence="4" id="KW-1185">Reference proteome</keyword>
<keyword evidence="2" id="KW-0472">Membrane</keyword>
<feature type="compositionally biased region" description="Polar residues" evidence="1">
    <location>
        <begin position="48"/>
        <end position="60"/>
    </location>
</feature>
<name>A0AAD7CT86_MYCRO</name>
<feature type="transmembrane region" description="Helical" evidence="2">
    <location>
        <begin position="12"/>
        <end position="33"/>
    </location>
</feature>
<keyword evidence="2" id="KW-1133">Transmembrane helix</keyword>
<evidence type="ECO:0000313" key="3">
    <source>
        <dbReference type="EMBL" id="KAJ7658536.1"/>
    </source>
</evidence>
<accession>A0AAD7CT86</accession>
<dbReference type="EMBL" id="JARKIE010000278">
    <property type="protein sequence ID" value="KAJ7658536.1"/>
    <property type="molecule type" value="Genomic_DNA"/>
</dbReference>
<comment type="caution">
    <text evidence="3">The sequence shown here is derived from an EMBL/GenBank/DDBJ whole genome shotgun (WGS) entry which is preliminary data.</text>
</comment>
<organism evidence="3 4">
    <name type="scientific">Mycena rosella</name>
    <name type="common">Pink bonnet</name>
    <name type="synonym">Agaricus rosellus</name>
    <dbReference type="NCBI Taxonomy" id="1033263"/>
    <lineage>
        <taxon>Eukaryota</taxon>
        <taxon>Fungi</taxon>
        <taxon>Dikarya</taxon>
        <taxon>Basidiomycota</taxon>
        <taxon>Agaricomycotina</taxon>
        <taxon>Agaricomycetes</taxon>
        <taxon>Agaricomycetidae</taxon>
        <taxon>Agaricales</taxon>
        <taxon>Marasmiineae</taxon>
        <taxon>Mycenaceae</taxon>
        <taxon>Mycena</taxon>
    </lineage>
</organism>
<proteinExistence type="predicted"/>
<evidence type="ECO:0000256" key="1">
    <source>
        <dbReference type="SAM" id="MobiDB-lite"/>
    </source>
</evidence>